<feature type="region of interest" description="Disordered" evidence="1">
    <location>
        <begin position="123"/>
        <end position="170"/>
    </location>
</feature>
<dbReference type="SUPFAM" id="SSF56672">
    <property type="entry name" value="DNA/RNA polymerases"/>
    <property type="match status" value="1"/>
</dbReference>
<feature type="domain" description="Reverse transcriptase Ty1/copia-type" evidence="2">
    <location>
        <begin position="408"/>
        <end position="485"/>
    </location>
</feature>
<evidence type="ECO:0000313" key="3">
    <source>
        <dbReference type="EMBL" id="RVW50701.1"/>
    </source>
</evidence>
<dbReference type="AlphaFoldDB" id="A0A438ESH8"/>
<evidence type="ECO:0000259" key="2">
    <source>
        <dbReference type="Pfam" id="PF07727"/>
    </source>
</evidence>
<feature type="compositionally biased region" description="Low complexity" evidence="1">
    <location>
        <begin position="136"/>
        <end position="168"/>
    </location>
</feature>
<feature type="compositionally biased region" description="Low complexity" evidence="1">
    <location>
        <begin position="242"/>
        <end position="251"/>
    </location>
</feature>
<feature type="region of interest" description="Disordered" evidence="1">
    <location>
        <begin position="237"/>
        <end position="336"/>
    </location>
</feature>
<dbReference type="EMBL" id="QGNW01001194">
    <property type="protein sequence ID" value="RVW50701.1"/>
    <property type="molecule type" value="Genomic_DNA"/>
</dbReference>
<dbReference type="InterPro" id="IPR013103">
    <property type="entry name" value="RVT_2"/>
</dbReference>
<gene>
    <name evidence="3" type="primary">RE1_2268</name>
    <name evidence="3" type="ORF">CK203_073350</name>
</gene>
<proteinExistence type="predicted"/>
<dbReference type="GO" id="GO:0003676">
    <property type="term" value="F:nucleic acid binding"/>
    <property type="evidence" value="ECO:0007669"/>
    <property type="project" value="InterPro"/>
</dbReference>
<protein>
    <submittedName>
        <fullName evidence="3">Retrovirus-related Pol polyprotein from transposon RE1</fullName>
    </submittedName>
</protein>
<feature type="compositionally biased region" description="Low complexity" evidence="1">
    <location>
        <begin position="278"/>
        <end position="329"/>
    </location>
</feature>
<dbReference type="CDD" id="cd09272">
    <property type="entry name" value="RNase_HI_RT_Ty1"/>
    <property type="match status" value="1"/>
</dbReference>
<evidence type="ECO:0000256" key="1">
    <source>
        <dbReference type="SAM" id="MobiDB-lite"/>
    </source>
</evidence>
<dbReference type="InterPro" id="IPR043502">
    <property type="entry name" value="DNA/RNA_pol_sf"/>
</dbReference>
<dbReference type="PANTHER" id="PTHR11439">
    <property type="entry name" value="GAG-POL-RELATED RETROTRANSPOSON"/>
    <property type="match status" value="1"/>
</dbReference>
<accession>A0A438ESH8</accession>
<comment type="caution">
    <text evidence="3">The sequence shown here is derived from an EMBL/GenBank/DDBJ whole genome shotgun (WGS) entry which is preliminary data.</text>
</comment>
<organism evidence="3 4">
    <name type="scientific">Vitis vinifera</name>
    <name type="common">Grape</name>
    <dbReference type="NCBI Taxonomy" id="29760"/>
    <lineage>
        <taxon>Eukaryota</taxon>
        <taxon>Viridiplantae</taxon>
        <taxon>Streptophyta</taxon>
        <taxon>Embryophyta</taxon>
        <taxon>Tracheophyta</taxon>
        <taxon>Spermatophyta</taxon>
        <taxon>Magnoliopsida</taxon>
        <taxon>eudicotyledons</taxon>
        <taxon>Gunneridae</taxon>
        <taxon>Pentapetalae</taxon>
        <taxon>rosids</taxon>
        <taxon>Vitales</taxon>
        <taxon>Vitaceae</taxon>
        <taxon>Viteae</taxon>
        <taxon>Vitis</taxon>
    </lineage>
</organism>
<dbReference type="Proteomes" id="UP000288805">
    <property type="component" value="Unassembled WGS sequence"/>
</dbReference>
<dbReference type="InterPro" id="IPR036875">
    <property type="entry name" value="Znf_CCHC_sf"/>
</dbReference>
<reference evidence="3 4" key="1">
    <citation type="journal article" date="2018" name="PLoS Genet.">
        <title>Population sequencing reveals clonal diversity and ancestral inbreeding in the grapevine cultivar Chardonnay.</title>
        <authorList>
            <person name="Roach M.J."/>
            <person name="Johnson D.L."/>
            <person name="Bohlmann J."/>
            <person name="van Vuuren H.J."/>
            <person name="Jones S.J."/>
            <person name="Pretorius I.S."/>
            <person name="Schmidt S.A."/>
            <person name="Borneman A.R."/>
        </authorList>
    </citation>
    <scope>NUCLEOTIDE SEQUENCE [LARGE SCALE GENOMIC DNA]</scope>
    <source>
        <strain evidence="4">cv. Chardonnay</strain>
        <tissue evidence="3">Leaf</tissue>
    </source>
</reference>
<dbReference type="SUPFAM" id="SSF57756">
    <property type="entry name" value="Retrovirus zinc finger-like domains"/>
    <property type="match status" value="1"/>
</dbReference>
<evidence type="ECO:0000313" key="4">
    <source>
        <dbReference type="Proteomes" id="UP000288805"/>
    </source>
</evidence>
<dbReference type="GO" id="GO:0008270">
    <property type="term" value="F:zinc ion binding"/>
    <property type="evidence" value="ECO:0007669"/>
    <property type="project" value="InterPro"/>
</dbReference>
<dbReference type="PANTHER" id="PTHR11439:SF487">
    <property type="entry name" value="RNA-DIRECTED DNA POLYMERASE"/>
    <property type="match status" value="1"/>
</dbReference>
<dbReference type="Pfam" id="PF07727">
    <property type="entry name" value="RVT_2"/>
    <property type="match status" value="1"/>
</dbReference>
<name>A0A438ESH8_VITVI</name>
<sequence length="650" mass="72230">MSQGTMTVAAYFTKIKALWDELETYRSPLTCNQRQTHLEQREEDRLMQFLMGLNESYKAEEMQRQVSSEPTENFSIAAAVPGKGGNPRQKMCDHCNRSGHTIDECRTLKFHCKFCDKRGHTEDRCRLKNGSNNKMGQFRGQRPFGRGNQPSANATESQEMSDSTSSSTVQGFTTEQIQQLAQAIRALNHSNSGNIDAYANAAGATDHIVSHMSLFTDLKPSNVTTVNLPNGLGFGEDDWLGSSQSQQHSPSLPLPLPISFDSTPQPISLPRFFPSSTPPLSHHNPVSSPPSSNTDVPEPLSPESVASPLPSSPSPSSLSSPPSVPSVPSTRQPLPPPMNPLFDVPLVIFSLLPGTTTMSCLPSLIILPRNQVLVKVQAQTEPSSFEQADCDPRWRQAMSTELQALERNNTWEMVPLPPGHKPIGCRWVYKIKYHSDGTIERYKARLVAKGYTQVAGIDYQETFSPTAKLTTLRCLLTVAASRNWPDIVYSVRTLSQFMNTPRKPHWEAALRVLRYIKGSPGQGLFLPSENNLTLSAFCDSDWGGCRMSRRSVSGYCVFLGSSLISWKSKKQTNVSRSSAEAEYRAMANTCLELTWLRYILKDLKVELDKPAPLFCDNQAALYIAANPVFHERTKHIEIDCHIVREKLQAG</sequence>